<dbReference type="InterPro" id="IPR001104">
    <property type="entry name" value="3-oxo-5_a-steroid_4-DH_C"/>
</dbReference>
<evidence type="ECO:0000256" key="3">
    <source>
        <dbReference type="ARBA" id="ARBA00022989"/>
    </source>
</evidence>
<dbReference type="EC" id="1.3.1.94" evidence="5"/>
<keyword evidence="5" id="KW-0560">Oxidoreductase</keyword>
<evidence type="ECO:0000313" key="8">
    <source>
        <dbReference type="Proteomes" id="UP000018001"/>
    </source>
</evidence>
<dbReference type="InterPro" id="IPR039698">
    <property type="entry name" value="Dfg10/SRD5A3"/>
</dbReference>
<dbReference type="HOGENOM" id="CLU_044409_0_1_1"/>
<dbReference type="PANTHER" id="PTHR14624">
    <property type="entry name" value="DFG10 PROTEIN"/>
    <property type="match status" value="1"/>
</dbReference>
<name>V5FIZ2_BYSSN</name>
<evidence type="ECO:0000256" key="2">
    <source>
        <dbReference type="ARBA" id="ARBA00022692"/>
    </source>
</evidence>
<proteinExistence type="inferred from homology"/>
<evidence type="ECO:0000259" key="6">
    <source>
        <dbReference type="Pfam" id="PF02544"/>
    </source>
</evidence>
<gene>
    <name evidence="7" type="ORF">PVAR5_6454</name>
</gene>
<comment type="function">
    <text evidence="5">Plays a key role in early steps of protein N-linked glycosylation by being involved in the conversion of polyprenol into dolichol. Acts as a polyprenal reductase that mediates the reduction of polyprenal into dolichal in a NADP-dependent mechanism. Dolichols are required for the synthesis of dolichol-linked monosaccharides and the oligosaccharide precursor used for N-glycosylation.</text>
</comment>
<keyword evidence="5" id="KW-0256">Endoplasmic reticulum</keyword>
<evidence type="ECO:0000256" key="1">
    <source>
        <dbReference type="ARBA" id="ARBA00004127"/>
    </source>
</evidence>
<comment type="subcellular location">
    <subcellularLocation>
        <location evidence="1">Endomembrane system</location>
        <topology evidence="1">Multi-pass membrane protein</topology>
    </subcellularLocation>
    <subcellularLocation>
        <location evidence="5">Endoplasmic reticulum membrane</location>
    </subcellularLocation>
</comment>
<dbReference type="PROSITE" id="PS50244">
    <property type="entry name" value="S5A_REDUCTASE"/>
    <property type="match status" value="1"/>
</dbReference>
<comment type="caution">
    <text evidence="7">The sequence shown here is derived from an EMBL/GenBank/DDBJ whole genome shotgun (WGS) entry which is preliminary data.</text>
</comment>
<dbReference type="GO" id="GO:0016095">
    <property type="term" value="P:polyprenol catabolic process"/>
    <property type="evidence" value="ECO:0007669"/>
    <property type="project" value="UniProtKB-UniRule"/>
</dbReference>
<protein>
    <recommendedName>
        <fullName evidence="5">Polyprenal reductase</fullName>
        <ecNumber evidence="5">1.3.1.94</ecNumber>
    </recommendedName>
</protein>
<dbReference type="eggNOG" id="KOG1640">
    <property type="taxonomic scope" value="Eukaryota"/>
</dbReference>
<dbReference type="PANTHER" id="PTHR14624:SF0">
    <property type="entry name" value="POLYPRENOL REDUCTASE"/>
    <property type="match status" value="1"/>
</dbReference>
<dbReference type="GO" id="GO:0160198">
    <property type="term" value="F:polyprenal reductase activity"/>
    <property type="evidence" value="ECO:0007669"/>
    <property type="project" value="UniProtKB-EC"/>
</dbReference>
<feature type="domain" description="3-oxo-5-alpha-steroid 4-dehydrogenase C-terminal" evidence="6">
    <location>
        <begin position="179"/>
        <end position="308"/>
    </location>
</feature>
<reference evidence="8" key="1">
    <citation type="journal article" date="2014" name="Genome Announc.">
        <title>Draft genome sequence of the formaldehyde-resistant fungus Byssochlamys spectabilis No. 5 (anamorph Paecilomyces variotii No. 5) (NBRC109023).</title>
        <authorList>
            <person name="Oka T."/>
            <person name="Ekino K."/>
            <person name="Fukuda K."/>
            <person name="Nomura Y."/>
        </authorList>
    </citation>
    <scope>NUCLEOTIDE SEQUENCE [LARGE SCALE GENOMIC DNA]</scope>
    <source>
        <strain evidence="8">No. 5 / NBRC 109023</strain>
    </source>
</reference>
<dbReference type="OrthoDB" id="541710at2759"/>
<comment type="similarity">
    <text evidence="5">Belongs to the steroid 5-alpha reductase family. Polyprenal reductase subfamily.</text>
</comment>
<keyword evidence="4 5" id="KW-0472">Membrane</keyword>
<dbReference type="FunCoup" id="V5FIZ2">
    <property type="interactions" value="332"/>
</dbReference>
<dbReference type="Pfam" id="PF02544">
    <property type="entry name" value="Steroid_dh"/>
    <property type="match status" value="1"/>
</dbReference>
<dbReference type="UniPathway" id="UPA00378"/>
<feature type="transmembrane region" description="Helical" evidence="5">
    <location>
        <begin position="30"/>
        <end position="48"/>
    </location>
</feature>
<evidence type="ECO:0000256" key="5">
    <source>
        <dbReference type="RuleBase" id="RU367081"/>
    </source>
</evidence>
<dbReference type="GO" id="GO:0102389">
    <property type="term" value="F:polyprenol reductase activity"/>
    <property type="evidence" value="ECO:0007669"/>
    <property type="project" value="UniProtKB-UniRule"/>
</dbReference>
<sequence length="339" mass="37528">MALSHTVGSKLSTAVQSTANNMDAVDAVRAFFLFATCTTLSVSCIPYFRVRFVDYGPRAANSSAAVNAPTSPLTRFVDYLATWRVPHSYFTHFYVVSVLSSIFWATQLLSRGPAFTFIAAHINEEHRSSSMSLNQVMLCWALMTVQGARRLYECLATAKSSSSQMWFVHWLLGIAFYIAMNLAIWVEGVGTILTQDITLYHLRVTSVPTPRTLLCLPLFLLASGLQHDCHHYLASLKKYTLPAHPLFLWIVCPHYTAECTIYLSLALLAAPPGDTINKTVLSGLLFVAVNLGITAASSKRWYMQKFGPENVDTVSMQEPYVADFHAVFGGHLIRNPGSS</sequence>
<dbReference type="EMBL" id="BAUL01000214">
    <property type="protein sequence ID" value="GAD97774.1"/>
    <property type="molecule type" value="Genomic_DNA"/>
</dbReference>
<dbReference type="GO" id="GO:0005789">
    <property type="term" value="C:endoplasmic reticulum membrane"/>
    <property type="evidence" value="ECO:0007669"/>
    <property type="project" value="UniProtKB-SubCell"/>
</dbReference>
<dbReference type="GO" id="GO:0006488">
    <property type="term" value="P:dolichol-linked oligosaccharide biosynthetic process"/>
    <property type="evidence" value="ECO:0007669"/>
    <property type="project" value="UniProtKB-UniRule"/>
</dbReference>
<feature type="transmembrane region" description="Helical" evidence="5">
    <location>
        <begin position="166"/>
        <end position="186"/>
    </location>
</feature>
<accession>V5FIZ2</accession>
<feature type="transmembrane region" description="Helical" evidence="5">
    <location>
        <begin position="276"/>
        <end position="296"/>
    </location>
</feature>
<keyword evidence="8" id="KW-1185">Reference proteome</keyword>
<dbReference type="Proteomes" id="UP000018001">
    <property type="component" value="Unassembled WGS sequence"/>
</dbReference>
<keyword evidence="2 5" id="KW-0812">Transmembrane</keyword>
<evidence type="ECO:0000313" key="7">
    <source>
        <dbReference type="EMBL" id="GAD97774.1"/>
    </source>
</evidence>
<comment type="pathway">
    <text evidence="5">Protein modification; protein glycosylation.</text>
</comment>
<feature type="transmembrane region" description="Helical" evidence="5">
    <location>
        <begin position="246"/>
        <end position="270"/>
    </location>
</feature>
<keyword evidence="5" id="KW-0521">NADP</keyword>
<keyword evidence="3 5" id="KW-1133">Transmembrane helix</keyword>
<feature type="transmembrane region" description="Helical" evidence="5">
    <location>
        <begin position="89"/>
        <end position="109"/>
    </location>
</feature>
<comment type="catalytic activity">
    <reaction evidence="5">
        <text>a di-trans,poly-cis-dolichal + NADP(+) = a di-trans,poly-cis-polyprenal + NADPH + H(+)</text>
        <dbReference type="Rhea" id="RHEA:80727"/>
        <dbReference type="Rhea" id="RHEA-COMP:19536"/>
        <dbReference type="Rhea" id="RHEA-COMP:19537"/>
        <dbReference type="ChEBI" id="CHEBI:15378"/>
        <dbReference type="ChEBI" id="CHEBI:57783"/>
        <dbReference type="ChEBI" id="CHEBI:58349"/>
        <dbReference type="ChEBI" id="CHEBI:231623"/>
        <dbReference type="ChEBI" id="CHEBI:231637"/>
        <dbReference type="EC" id="1.3.1.94"/>
    </reaction>
    <physiologicalReaction direction="right-to-left" evidence="5">
        <dbReference type="Rhea" id="RHEA:80729"/>
    </physiologicalReaction>
</comment>
<dbReference type="AlphaFoldDB" id="V5FIZ2"/>
<dbReference type="GO" id="GO:0003865">
    <property type="term" value="F:3-oxo-5-alpha-steroid 4-dehydrogenase activity"/>
    <property type="evidence" value="ECO:0007669"/>
    <property type="project" value="TreeGrafter"/>
</dbReference>
<organism evidence="7 8">
    <name type="scientific">Byssochlamys spectabilis (strain No. 5 / NBRC 109023)</name>
    <name type="common">Paecilomyces variotii</name>
    <dbReference type="NCBI Taxonomy" id="1356009"/>
    <lineage>
        <taxon>Eukaryota</taxon>
        <taxon>Fungi</taxon>
        <taxon>Dikarya</taxon>
        <taxon>Ascomycota</taxon>
        <taxon>Pezizomycotina</taxon>
        <taxon>Eurotiomycetes</taxon>
        <taxon>Eurotiomycetidae</taxon>
        <taxon>Eurotiales</taxon>
        <taxon>Thermoascaceae</taxon>
        <taxon>Paecilomyces</taxon>
    </lineage>
</organism>
<evidence type="ECO:0000256" key="4">
    <source>
        <dbReference type="ARBA" id="ARBA00023136"/>
    </source>
</evidence>
<dbReference type="InParanoid" id="V5FIZ2"/>